<dbReference type="PANTHER" id="PTHR21354">
    <property type="entry name" value="ZINC FINGER PROTEIN 511"/>
    <property type="match status" value="1"/>
</dbReference>
<dbReference type="Proteomes" id="UP000001554">
    <property type="component" value="Chromosome 1"/>
</dbReference>
<feature type="region of interest" description="Disordered" evidence="2">
    <location>
        <begin position="165"/>
        <end position="205"/>
    </location>
</feature>
<dbReference type="SMART" id="SM00355">
    <property type="entry name" value="ZnF_C2H2"/>
    <property type="match status" value="3"/>
</dbReference>
<feature type="compositionally biased region" description="Basic residues" evidence="2">
    <location>
        <begin position="262"/>
        <end position="276"/>
    </location>
</feature>
<dbReference type="InterPro" id="IPR013087">
    <property type="entry name" value="Znf_C2H2_type"/>
</dbReference>
<proteinExistence type="predicted"/>
<sequence>MLEERMAASMETTSRPRKRRIGLVMEDDDLSWSFQPETKKLCTGDTSPQDEVVCNIVVKQMPPEKAGEIPATIDEFQCQILGCRKYFNSITAFETHYNAVHRNVCAVCKRSLPSAYLLDIHLLEWHDSLFELMSERQNMYQCLLEICPDTFRNAHDRRRHMVQVHKYPPSFKFDKPRKKDRNAHDDKAGAKKNPSSHAKSEDTRADDAMDIAAPAEAAAVMESAPAVSAGTTQSADTTHRQYRLPRHICFGRGAPRGFEHTRYKKPPKKQGAKKPTQKQNHREQPAPEAQQPAEEMEQEATMEMEGVQ</sequence>
<protein>
    <submittedName>
        <fullName evidence="5">Zinc finger protein 511-like</fullName>
    </submittedName>
</protein>
<feature type="domain" description="C2H2-type" evidence="3">
    <location>
        <begin position="76"/>
        <end position="101"/>
    </location>
</feature>
<dbReference type="AlphaFoldDB" id="A0A9J7LF20"/>
<dbReference type="KEGG" id="bfo:118419349"/>
<evidence type="ECO:0000256" key="1">
    <source>
        <dbReference type="PROSITE-ProRule" id="PRU00042"/>
    </source>
</evidence>
<dbReference type="InterPro" id="IPR039258">
    <property type="entry name" value="ZNF511"/>
</dbReference>
<evidence type="ECO:0000256" key="2">
    <source>
        <dbReference type="SAM" id="MobiDB-lite"/>
    </source>
</evidence>
<dbReference type="OMA" id="DGDICRH"/>
<keyword evidence="1" id="KW-0863">Zinc-finger</keyword>
<evidence type="ECO:0000259" key="3">
    <source>
        <dbReference type="PROSITE" id="PS50157"/>
    </source>
</evidence>
<name>A0A9J7LF20_BRAFL</name>
<gene>
    <name evidence="5" type="primary">LOC118419349</name>
</gene>
<feature type="region of interest" description="Disordered" evidence="2">
    <location>
        <begin position="222"/>
        <end position="308"/>
    </location>
</feature>
<dbReference type="PROSITE" id="PS50157">
    <property type="entry name" value="ZINC_FINGER_C2H2_2"/>
    <property type="match status" value="1"/>
</dbReference>
<dbReference type="GeneID" id="118419349"/>
<keyword evidence="1" id="KW-0862">Zinc</keyword>
<evidence type="ECO:0000313" key="4">
    <source>
        <dbReference type="Proteomes" id="UP000001554"/>
    </source>
</evidence>
<dbReference type="PROSITE" id="PS00028">
    <property type="entry name" value="ZINC_FINGER_C2H2_1"/>
    <property type="match status" value="2"/>
</dbReference>
<organism evidence="4 5">
    <name type="scientific">Branchiostoma floridae</name>
    <name type="common">Florida lancelet</name>
    <name type="synonym">Amphioxus</name>
    <dbReference type="NCBI Taxonomy" id="7739"/>
    <lineage>
        <taxon>Eukaryota</taxon>
        <taxon>Metazoa</taxon>
        <taxon>Chordata</taxon>
        <taxon>Cephalochordata</taxon>
        <taxon>Leptocardii</taxon>
        <taxon>Amphioxiformes</taxon>
        <taxon>Branchiostomatidae</taxon>
        <taxon>Branchiostoma</taxon>
    </lineage>
</organism>
<evidence type="ECO:0000313" key="5">
    <source>
        <dbReference type="RefSeq" id="XP_035681607.1"/>
    </source>
</evidence>
<dbReference type="GO" id="GO:0008270">
    <property type="term" value="F:zinc ion binding"/>
    <property type="evidence" value="ECO:0007669"/>
    <property type="project" value="UniProtKB-KW"/>
</dbReference>
<reference evidence="4" key="1">
    <citation type="journal article" date="2020" name="Nat. Ecol. Evol.">
        <title>Deeply conserved synteny resolves early events in vertebrate evolution.</title>
        <authorList>
            <person name="Simakov O."/>
            <person name="Marletaz F."/>
            <person name="Yue J.X."/>
            <person name="O'Connell B."/>
            <person name="Jenkins J."/>
            <person name="Brandt A."/>
            <person name="Calef R."/>
            <person name="Tung C.H."/>
            <person name="Huang T.K."/>
            <person name="Schmutz J."/>
            <person name="Satoh N."/>
            <person name="Yu J.K."/>
            <person name="Putnam N.H."/>
            <person name="Green R.E."/>
            <person name="Rokhsar D.S."/>
        </authorList>
    </citation>
    <scope>NUCLEOTIDE SEQUENCE [LARGE SCALE GENOMIC DNA]</scope>
    <source>
        <strain evidence="4">S238N-H82</strain>
    </source>
</reference>
<dbReference type="RefSeq" id="XP_035681607.1">
    <property type="nucleotide sequence ID" value="XM_035825714.1"/>
</dbReference>
<dbReference type="OrthoDB" id="18440at2759"/>
<keyword evidence="1" id="KW-0479">Metal-binding</keyword>
<reference evidence="5" key="2">
    <citation type="submission" date="2025-08" db="UniProtKB">
        <authorList>
            <consortium name="RefSeq"/>
        </authorList>
    </citation>
    <scope>IDENTIFICATION</scope>
    <source>
        <strain evidence="5">S238N-H82</strain>
        <tissue evidence="5">Testes</tissue>
    </source>
</reference>
<dbReference type="PANTHER" id="PTHR21354:SF0">
    <property type="entry name" value="ZINC FINGER PROTEIN 511"/>
    <property type="match status" value="1"/>
</dbReference>
<accession>A0A9J7LF20</accession>
<keyword evidence="4" id="KW-1185">Reference proteome</keyword>